<organism evidence="2 3">
    <name type="scientific">Shewanella piezotolerans (strain WP3 / JCM 13877)</name>
    <dbReference type="NCBI Taxonomy" id="225849"/>
    <lineage>
        <taxon>Bacteria</taxon>
        <taxon>Pseudomonadati</taxon>
        <taxon>Pseudomonadota</taxon>
        <taxon>Gammaproteobacteria</taxon>
        <taxon>Alteromonadales</taxon>
        <taxon>Shewanellaceae</taxon>
        <taxon>Shewanella</taxon>
    </lineage>
</organism>
<keyword evidence="1" id="KW-0732">Signal</keyword>
<proteinExistence type="predicted"/>
<sequence length="216" mass="24478">MRLLLAITLMFTSPYSFAIAVENDAEETLTFYENGQQLLAKDGVIYIKNDSAVVVGSEKKLKVELEALKEIRILKVVEALSKNGAESLEFNRLYIRRDDGSEIIIVYDDAGNVIRVLDDQGLGREVSLNYVDNNLVKRSDSKLGDPLFRYDSNGLKSMEVYISHEGVNKAVHQDPNWNSKRDDECADKCFKEIEAQNLLSIEQQRSCFSQCIFPIN</sequence>
<gene>
    <name evidence="2" type="ordered locus">swp_4946</name>
</gene>
<dbReference type="RefSeq" id="WP_020914893.1">
    <property type="nucleotide sequence ID" value="NC_011566.1"/>
</dbReference>
<dbReference type="STRING" id="225849.swp_4946"/>
<protein>
    <submittedName>
        <fullName evidence="2">Uncharacterized protein</fullName>
    </submittedName>
</protein>
<evidence type="ECO:0000256" key="1">
    <source>
        <dbReference type="SAM" id="SignalP"/>
    </source>
</evidence>
<dbReference type="KEGG" id="swp:swp_4946"/>
<dbReference type="AlphaFoldDB" id="B8CV88"/>
<keyword evidence="3" id="KW-1185">Reference proteome</keyword>
<feature type="chain" id="PRO_5002870296" evidence="1">
    <location>
        <begin position="19"/>
        <end position="216"/>
    </location>
</feature>
<evidence type="ECO:0000313" key="2">
    <source>
        <dbReference type="EMBL" id="ACJ31564.1"/>
    </source>
</evidence>
<accession>B8CV88</accession>
<feature type="signal peptide" evidence="1">
    <location>
        <begin position="1"/>
        <end position="18"/>
    </location>
</feature>
<dbReference type="HOGENOM" id="CLU_1276887_0_0_6"/>
<name>B8CV88_SHEPW</name>
<reference evidence="2 3" key="1">
    <citation type="journal article" date="2008" name="PLoS ONE">
        <title>Environmental adaptation: genomic analysis of the piezotolerant and psychrotolerant deep-sea iron reducing bacterium Shewanella piezotolerans WP3.</title>
        <authorList>
            <person name="Wang F."/>
            <person name="Wang J."/>
            <person name="Jian H."/>
            <person name="Zhang B."/>
            <person name="Li S."/>
            <person name="Wang F."/>
            <person name="Zeng X."/>
            <person name="Gao L."/>
            <person name="Bartlett D.H."/>
            <person name="Yu J."/>
            <person name="Hu S."/>
            <person name="Xiao X."/>
        </authorList>
    </citation>
    <scope>NUCLEOTIDE SEQUENCE [LARGE SCALE GENOMIC DNA]</scope>
    <source>
        <strain evidence="3">WP3 / JCM 13877</strain>
    </source>
</reference>
<dbReference type="Proteomes" id="UP000000753">
    <property type="component" value="Chromosome"/>
</dbReference>
<evidence type="ECO:0000313" key="3">
    <source>
        <dbReference type="Proteomes" id="UP000000753"/>
    </source>
</evidence>
<dbReference type="EMBL" id="CP000472">
    <property type="protein sequence ID" value="ACJ31564.1"/>
    <property type="molecule type" value="Genomic_DNA"/>
</dbReference>